<feature type="compositionally biased region" description="Polar residues" evidence="1">
    <location>
        <begin position="1"/>
        <end position="29"/>
    </location>
</feature>
<gene>
    <name evidence="2" type="ORF">AB8998_31145</name>
</gene>
<dbReference type="Proteomes" id="UP001564760">
    <property type="component" value="Unassembled WGS sequence"/>
</dbReference>
<feature type="region of interest" description="Disordered" evidence="1">
    <location>
        <begin position="1"/>
        <end position="42"/>
    </location>
</feature>
<reference evidence="2 3" key="1">
    <citation type="submission" date="2024-08" db="EMBL/GenBank/DDBJ databases">
        <title>Mycobacterium servetensis sp. nov., a novel rapid-growing mycobacterial species recovered from a human patient in Zaragoza, Spain.</title>
        <authorList>
            <person name="Tristancho-Baro A.I."/>
            <person name="Buenestado-Serrano S."/>
            <person name="Garcia De Viedma D."/>
            <person name="Milagro-Beamonte A."/>
            <person name="Burillo N."/>
            <person name="Sanz S."/>
            <person name="Lopez-Calleja A.I."/>
            <person name="Penas-Utrilla D."/>
            <person name="Guardingo M."/>
            <person name="Garcia M.J."/>
            <person name="Vinuelas-Bayon J."/>
        </authorList>
    </citation>
    <scope>NUCLEOTIDE SEQUENCE [LARGE SCALE GENOMIC DNA]</scope>
    <source>
        <strain evidence="3">HUMS_12744610</strain>
    </source>
</reference>
<dbReference type="RefSeq" id="WP_369742130.1">
    <property type="nucleotide sequence ID" value="NZ_JBGEDP010000003.1"/>
</dbReference>
<proteinExistence type="predicted"/>
<sequence length="509" mass="49706">MVQSMMSPLTSSMNPGSAMNPASSMNPASAMNPASGGMPGAGGASPLGSAGAGSGGAGAGVGGLGQGASAAGAGAGLAESATRMGAGAVSAGANAVGAAASTGAEVAQGAVASSAAAASSAPASTSPAIAGGAGGAPMAMMGSAGTGGAAAGSGLPLASIPAPSNTPPSVAGTPNVQTGGAAGAGAAPGAVAGSPPAAMVMSKSPIKSVGGGGAGIEAMIGQAAAASARVVQALVAQTRGVGYMGLDWAVSLILERSGQVTGWLATNEGPSYIPFGVRVPADVRVAVADRAIGTQLWENSAGGGDPLEVLARHARLRLDGAPGSRVLALASSLPAQRVADWAGEIGAKPMRVDPTLVDPRDRSHVEGAGGLIHRCAAAMSWDWRQASAFDVEQRFQVAARHMHMAVSSGHLSGVAVEETMRLFEDHQPISDELWAGVRKEWNTAVYEYQHAMRMRGHGGGGDPVQAFMKARAAEVVMALRNYDTVDGCADILYATRLAGAPLNPAAAVA</sequence>
<evidence type="ECO:0000313" key="2">
    <source>
        <dbReference type="EMBL" id="MEY8019106.1"/>
    </source>
</evidence>
<protein>
    <submittedName>
        <fullName evidence="2">Uncharacterized protein</fullName>
    </submittedName>
</protein>
<evidence type="ECO:0000313" key="3">
    <source>
        <dbReference type="Proteomes" id="UP001564760"/>
    </source>
</evidence>
<feature type="region of interest" description="Disordered" evidence="1">
    <location>
        <begin position="159"/>
        <end position="187"/>
    </location>
</feature>
<evidence type="ECO:0000256" key="1">
    <source>
        <dbReference type="SAM" id="MobiDB-lite"/>
    </source>
</evidence>
<name>A0ABV4CCF1_9MYCO</name>
<organism evidence="2 3">
    <name type="scientific">Mycobacterium servetii</name>
    <dbReference type="NCBI Taxonomy" id="3237418"/>
    <lineage>
        <taxon>Bacteria</taxon>
        <taxon>Bacillati</taxon>
        <taxon>Actinomycetota</taxon>
        <taxon>Actinomycetes</taxon>
        <taxon>Mycobacteriales</taxon>
        <taxon>Mycobacteriaceae</taxon>
        <taxon>Mycobacterium</taxon>
    </lineage>
</organism>
<accession>A0ABV4CCF1</accession>
<comment type="caution">
    <text evidence="2">The sequence shown here is derived from an EMBL/GenBank/DDBJ whole genome shotgun (WGS) entry which is preliminary data.</text>
</comment>
<keyword evidence="3" id="KW-1185">Reference proteome</keyword>
<dbReference type="EMBL" id="JBGEDP010000003">
    <property type="protein sequence ID" value="MEY8019106.1"/>
    <property type="molecule type" value="Genomic_DNA"/>
</dbReference>